<evidence type="ECO:0000313" key="1">
    <source>
        <dbReference type="EMBL" id="AFZ51359.1"/>
    </source>
</evidence>
<keyword evidence="2" id="KW-1185">Reference proteome</keyword>
<organism evidence="1 2">
    <name type="scientific">Dactylococcopsis salina (strain PCC 8305)</name>
    <name type="common">Myxobactron salinum</name>
    <dbReference type="NCBI Taxonomy" id="13035"/>
    <lineage>
        <taxon>Bacteria</taxon>
        <taxon>Bacillati</taxon>
        <taxon>Cyanobacteriota</taxon>
        <taxon>Cyanophyceae</taxon>
        <taxon>Nodosilineales</taxon>
        <taxon>Cymatolegaceae</taxon>
        <taxon>Dactylococcopsis</taxon>
    </lineage>
</organism>
<protein>
    <submittedName>
        <fullName evidence="1">Uncharacterized protein</fullName>
    </submittedName>
</protein>
<dbReference type="STRING" id="13035.Dacsa_2789"/>
<proteinExistence type="predicted"/>
<dbReference type="OrthoDB" id="9965183at2"/>
<evidence type="ECO:0000313" key="2">
    <source>
        <dbReference type="Proteomes" id="UP000010482"/>
    </source>
</evidence>
<dbReference type="eggNOG" id="ENOG502ZR81">
    <property type="taxonomic scope" value="Bacteria"/>
</dbReference>
<dbReference type="HOGENOM" id="CLU_3198831_0_0_3"/>
<dbReference type="Proteomes" id="UP000010482">
    <property type="component" value="Chromosome"/>
</dbReference>
<sequence length="45" mass="5170">MEAWCEGELNCDPDTFLGQLQSFIGEEAISQLRDRRLSAIFRPLL</sequence>
<dbReference type="EMBL" id="CP003944">
    <property type="protein sequence ID" value="AFZ51359.1"/>
    <property type="molecule type" value="Genomic_DNA"/>
</dbReference>
<dbReference type="KEGG" id="dsl:Dacsa_2789"/>
<dbReference type="AlphaFoldDB" id="K9YWS1"/>
<accession>K9YWS1</accession>
<gene>
    <name evidence="1" type="ORF">Dacsa_2789</name>
</gene>
<name>K9YWS1_DACS8</name>
<reference evidence="1" key="1">
    <citation type="submission" date="2012-04" db="EMBL/GenBank/DDBJ databases">
        <title>Finished genome of Dactylococcopsis salina PCC 8305.</title>
        <authorList>
            <consortium name="US DOE Joint Genome Institute"/>
            <person name="Gugger M."/>
            <person name="Coursin T."/>
            <person name="Rippka R."/>
            <person name="Tandeau De Marsac N."/>
            <person name="Huntemann M."/>
            <person name="Wei C.-L."/>
            <person name="Han J."/>
            <person name="Detter J.C."/>
            <person name="Han C."/>
            <person name="Tapia R."/>
            <person name="Daligault H."/>
            <person name="Chen A."/>
            <person name="Krypides N."/>
            <person name="Mavromatis K."/>
            <person name="Markowitz V."/>
            <person name="Szeto E."/>
            <person name="Ivanova N."/>
            <person name="Ovchinnikova G."/>
            <person name="Pagani I."/>
            <person name="Pati A."/>
            <person name="Goodwin L."/>
            <person name="Peters L."/>
            <person name="Pitluck S."/>
            <person name="Woyke T."/>
            <person name="Kerfeld C."/>
        </authorList>
    </citation>
    <scope>NUCLEOTIDE SEQUENCE [LARGE SCALE GENOMIC DNA]</scope>
    <source>
        <strain evidence="1">PCC 8305</strain>
    </source>
</reference>
<dbReference type="RefSeq" id="WP_015230348.1">
    <property type="nucleotide sequence ID" value="NC_019780.1"/>
</dbReference>